<dbReference type="AlphaFoldDB" id="A0A0V0J7R9"/>
<accession>A0A0V0J7R9</accession>
<feature type="region of interest" description="Disordered" evidence="1">
    <location>
        <begin position="1"/>
        <end position="22"/>
    </location>
</feature>
<reference evidence="2" key="1">
    <citation type="submission" date="2016-01" db="EMBL/GenBank/DDBJ databases">
        <title>Reference transcriptome for the parasite Schistocephalus solidus: insights into the molecular evolution of parasitism.</title>
        <authorList>
            <person name="Hebert F.O."/>
            <person name="Grambauer S."/>
            <person name="Barber I."/>
            <person name="Landry C.R."/>
            <person name="Aubin-Horth N."/>
        </authorList>
    </citation>
    <scope>NUCLEOTIDE SEQUENCE</scope>
</reference>
<proteinExistence type="predicted"/>
<feature type="non-terminal residue" evidence="2">
    <location>
        <position position="1"/>
    </location>
</feature>
<dbReference type="EMBL" id="GEEE01001691">
    <property type="protein sequence ID" value="JAP61534.1"/>
    <property type="molecule type" value="Transcribed_RNA"/>
</dbReference>
<gene>
    <name evidence="2" type="ORF">TR121675</name>
</gene>
<sequence length="103" mass="11886">PPQPNPPPPPSPPPALPRGRWQPPPPPPPNYCYLLLPLLVCRCRLFLSPTPIRLTSLPYKCRGREYRARERRLSSSRFFMLPLYANRCSSPRARMPLRVNVCK</sequence>
<organism evidence="2">
    <name type="scientific">Schistocephalus solidus</name>
    <name type="common">Tapeworm</name>
    <dbReference type="NCBI Taxonomy" id="70667"/>
    <lineage>
        <taxon>Eukaryota</taxon>
        <taxon>Metazoa</taxon>
        <taxon>Spiralia</taxon>
        <taxon>Lophotrochozoa</taxon>
        <taxon>Platyhelminthes</taxon>
        <taxon>Cestoda</taxon>
        <taxon>Eucestoda</taxon>
        <taxon>Diphyllobothriidea</taxon>
        <taxon>Diphyllobothriidae</taxon>
        <taxon>Schistocephalus</taxon>
    </lineage>
</organism>
<name>A0A0V0J7R9_SCHSO</name>
<evidence type="ECO:0000256" key="1">
    <source>
        <dbReference type="SAM" id="MobiDB-lite"/>
    </source>
</evidence>
<evidence type="ECO:0000313" key="2">
    <source>
        <dbReference type="EMBL" id="JAP61534.1"/>
    </source>
</evidence>
<protein>
    <submittedName>
        <fullName evidence="2">Uncharacterized protein</fullName>
    </submittedName>
</protein>